<evidence type="ECO:0000256" key="1">
    <source>
        <dbReference type="ARBA" id="ARBA00004123"/>
    </source>
</evidence>
<dbReference type="STRING" id="37293.ENSANAP00000023351"/>
<dbReference type="CDD" id="cd21037">
    <property type="entry name" value="MLKL_NTD"/>
    <property type="match status" value="1"/>
</dbReference>
<dbReference type="FunFam" id="3.30.200.20:FF:000437">
    <property type="entry name" value="Mixed lineage kinase domain-like pseudokinase"/>
    <property type="match status" value="1"/>
</dbReference>
<dbReference type="InterPro" id="IPR036537">
    <property type="entry name" value="Adaptor_Cbl_N_dom_sf"/>
</dbReference>
<sequence length="471" mass="54713">MEHLKHIITIGQVIYKRCEEMKFCKKQCRRLGNRVLSLVQSLEMLQDQGKRRVPSEKLTTAMNRFKTALEEADREIEKFSNKSNILRFLTTSQDKILFKDVNKNLNDVSKELSLLLQVEQHLSVSHISQAESWAQEDQQDAADDRRAFQMLRRDNENIEALLRRLEIDMKEIKETLRQYLPPKRMQETLQEQVKEIKKEQLSGSPWILLSKNKVSTLYKGEYHRAPVAIKVFNKPQAGSIGMIRQIFNDEIKTVKKFESPNILRIFGICIDETVTPTQFSIIMEYCERGTLRELLDREEDLTLGKRMVLVLGAAQGLYRLHHSEAPELHRKIRSSNFLVTEGYQVKLAGFELRKTQTSISLKATKKETEAVKSTAYISPQKLEDVYYLYDIKCEIYSFGIVLWEIATGKIPFKGYDSDQIHDLVTVKRQQEPLGEDCPSELREVIDECRAHEPSTRPSVDEILKKLSIFTK</sequence>
<dbReference type="KEGG" id="anan:105706878"/>
<feature type="domain" description="Protein kinase" evidence="17">
    <location>
        <begin position="203"/>
        <end position="469"/>
    </location>
</feature>
<dbReference type="InterPro" id="IPR054000">
    <property type="entry name" value="MLKL_N"/>
</dbReference>
<dbReference type="Gene3D" id="1.10.510.10">
    <property type="entry name" value="Transferase(Phosphotransferase) domain 1"/>
    <property type="match status" value="1"/>
</dbReference>
<evidence type="ECO:0000256" key="16">
    <source>
        <dbReference type="SAM" id="Coils"/>
    </source>
</evidence>
<reference evidence="18" key="2">
    <citation type="submission" date="2025-09" db="UniProtKB">
        <authorList>
            <consortium name="Ensembl"/>
        </authorList>
    </citation>
    <scope>IDENTIFICATION</scope>
</reference>
<dbReference type="GO" id="GO:0097528">
    <property type="term" value="P:execution phase of necroptosis"/>
    <property type="evidence" value="ECO:0007669"/>
    <property type="project" value="Ensembl"/>
</dbReference>
<evidence type="ECO:0000256" key="13">
    <source>
        <dbReference type="ARBA" id="ARBA00038349"/>
    </source>
</evidence>
<keyword evidence="9" id="KW-0067">ATP-binding</keyword>
<dbReference type="OMA" id="ESKVDWM"/>
<feature type="coiled-coil region" evidence="16">
    <location>
        <begin position="148"/>
        <end position="178"/>
    </location>
</feature>
<dbReference type="GO" id="GO:0051607">
    <property type="term" value="P:defense response to virus"/>
    <property type="evidence" value="ECO:0007669"/>
    <property type="project" value="Ensembl"/>
</dbReference>
<evidence type="ECO:0000259" key="17">
    <source>
        <dbReference type="PROSITE" id="PS50011"/>
    </source>
</evidence>
<evidence type="ECO:0000256" key="14">
    <source>
        <dbReference type="ARBA" id="ARBA00062691"/>
    </source>
</evidence>
<dbReference type="GO" id="GO:0007166">
    <property type="term" value="P:cell surface receptor signaling pathway"/>
    <property type="evidence" value="ECO:0007669"/>
    <property type="project" value="InterPro"/>
</dbReference>
<evidence type="ECO:0000256" key="15">
    <source>
        <dbReference type="ARBA" id="ARBA00070226"/>
    </source>
</evidence>
<dbReference type="GO" id="GO:0004672">
    <property type="term" value="F:protein kinase activity"/>
    <property type="evidence" value="ECO:0007669"/>
    <property type="project" value="InterPro"/>
</dbReference>
<comment type="similarity">
    <text evidence="13">Belongs to the protein kinase superfamily.</text>
</comment>
<evidence type="ECO:0000256" key="2">
    <source>
        <dbReference type="ARBA" id="ARBA00004236"/>
    </source>
</evidence>
<evidence type="ECO:0000256" key="4">
    <source>
        <dbReference type="ARBA" id="ARBA00022475"/>
    </source>
</evidence>
<dbReference type="FunFam" id="1.20.930.20:FF:000005">
    <property type="entry name" value="Mixed lineage kinase domain-like pseudokinase"/>
    <property type="match status" value="1"/>
</dbReference>
<dbReference type="InterPro" id="IPR000719">
    <property type="entry name" value="Prot_kinase_dom"/>
</dbReference>
<dbReference type="InterPro" id="IPR011009">
    <property type="entry name" value="Kinase-like_dom_sf"/>
</dbReference>
<keyword evidence="19" id="KW-1185">Reference proteome</keyword>
<dbReference type="PANTHER" id="PTHR44329">
    <property type="entry name" value="SERINE/THREONINE-PROTEIN KINASE TNNI3K-RELATED"/>
    <property type="match status" value="1"/>
</dbReference>
<dbReference type="Gene3D" id="1.20.930.20">
    <property type="entry name" value="Adaptor protein Cbl, N-terminal domain"/>
    <property type="match status" value="1"/>
</dbReference>
<evidence type="ECO:0000256" key="5">
    <source>
        <dbReference type="ARBA" id="ARBA00022490"/>
    </source>
</evidence>
<evidence type="ECO:0000256" key="11">
    <source>
        <dbReference type="ARBA" id="ARBA00023136"/>
    </source>
</evidence>
<dbReference type="InterPro" id="IPR001245">
    <property type="entry name" value="Ser-Thr/Tyr_kinase_cat_dom"/>
</dbReference>
<evidence type="ECO:0000256" key="10">
    <source>
        <dbReference type="ARBA" id="ARBA00023054"/>
    </source>
</evidence>
<dbReference type="GO" id="GO:0005524">
    <property type="term" value="F:ATP binding"/>
    <property type="evidence" value="ECO:0007669"/>
    <property type="project" value="UniProtKB-KW"/>
</dbReference>
<dbReference type="Proteomes" id="UP000233020">
    <property type="component" value="Unplaced"/>
</dbReference>
<evidence type="ECO:0000256" key="3">
    <source>
        <dbReference type="ARBA" id="ARBA00004496"/>
    </source>
</evidence>
<dbReference type="InterPro" id="IPR051681">
    <property type="entry name" value="Ser/Thr_Kinases-Pseudokinases"/>
</dbReference>
<keyword evidence="12" id="KW-0539">Nucleus</keyword>
<dbReference type="FunFam" id="1.10.510.10:FF:000663">
    <property type="entry name" value="Mixed lineage kinase domain-like pseudokinase"/>
    <property type="match status" value="1"/>
</dbReference>
<dbReference type="GO" id="GO:0005886">
    <property type="term" value="C:plasma membrane"/>
    <property type="evidence" value="ECO:0007669"/>
    <property type="project" value="UniProtKB-SubCell"/>
</dbReference>
<accession>A0A2K5DQV2</accession>
<dbReference type="GO" id="GO:0030054">
    <property type="term" value="C:cell junction"/>
    <property type="evidence" value="ECO:0007669"/>
    <property type="project" value="Ensembl"/>
</dbReference>
<dbReference type="CTD" id="197259"/>
<dbReference type="InterPro" id="IPR059179">
    <property type="entry name" value="MLKL-like_MCAfunc"/>
</dbReference>
<dbReference type="GO" id="GO:0097527">
    <property type="term" value="P:necroptotic signaling pathway"/>
    <property type="evidence" value="ECO:0007669"/>
    <property type="project" value="Ensembl"/>
</dbReference>
<dbReference type="Pfam" id="PF07714">
    <property type="entry name" value="PK_Tyr_Ser-Thr"/>
    <property type="match status" value="1"/>
</dbReference>
<keyword evidence="4" id="KW-1003">Cell membrane</keyword>
<feature type="coiled-coil region" evidence="16">
    <location>
        <begin position="55"/>
        <end position="82"/>
    </location>
</feature>
<proteinExistence type="inferred from homology"/>
<protein>
    <recommendedName>
        <fullName evidence="15">Mixed lineage kinase domain-like protein</fullName>
    </recommendedName>
</protein>
<dbReference type="GO" id="GO:0044877">
    <property type="term" value="F:protein-containing complex binding"/>
    <property type="evidence" value="ECO:0007669"/>
    <property type="project" value="Ensembl"/>
</dbReference>
<evidence type="ECO:0000256" key="8">
    <source>
        <dbReference type="ARBA" id="ARBA00022741"/>
    </source>
</evidence>
<evidence type="ECO:0000256" key="9">
    <source>
        <dbReference type="ARBA" id="ARBA00022840"/>
    </source>
</evidence>
<dbReference type="GO" id="GO:0070207">
    <property type="term" value="P:protein homotrimerization"/>
    <property type="evidence" value="ECO:0007669"/>
    <property type="project" value="Ensembl"/>
</dbReference>
<name>A0A2K5DQV2_AOTNA</name>
<dbReference type="SUPFAM" id="SSF56112">
    <property type="entry name" value="Protein kinase-like (PK-like)"/>
    <property type="match status" value="1"/>
</dbReference>
<evidence type="ECO:0000256" key="6">
    <source>
        <dbReference type="ARBA" id="ARBA00022553"/>
    </source>
</evidence>
<dbReference type="Gene3D" id="3.30.200.20">
    <property type="entry name" value="Phosphorylase Kinase, domain 1"/>
    <property type="match status" value="1"/>
</dbReference>
<keyword evidence="10 16" id="KW-0175">Coiled coil</keyword>
<dbReference type="Pfam" id="PF22215">
    <property type="entry name" value="MLKL_N"/>
    <property type="match status" value="1"/>
</dbReference>
<comment type="subunit">
    <text evidence="14">Homooligomer. Homotrimer; forms homotrimers on necroptosis induction. Upon TNF-induced necrosis, forms in complex with PGAM5, RIPK1 and RIPK3. Within this complex, may play a role in the proper targeting of RIPK1-RIPK3 to its downstream effector PGAM5. Interacts with RIPK3; the interaction is direct and promotes its phosphorylation and subsequent activation.</text>
</comment>
<keyword evidence="11" id="KW-0472">Membrane</keyword>
<comment type="subcellular location">
    <subcellularLocation>
        <location evidence="2">Cell membrane</location>
    </subcellularLocation>
    <subcellularLocation>
        <location evidence="3">Cytoplasm</location>
    </subcellularLocation>
    <subcellularLocation>
        <location evidence="1">Nucleus</location>
    </subcellularLocation>
</comment>
<keyword evidence="8" id="KW-0547">Nucleotide-binding</keyword>
<evidence type="ECO:0000313" key="19">
    <source>
        <dbReference type="Proteomes" id="UP000233020"/>
    </source>
</evidence>
<dbReference type="PROSITE" id="PS50011">
    <property type="entry name" value="PROTEIN_KINASE_DOM"/>
    <property type="match status" value="1"/>
</dbReference>
<keyword evidence="5" id="KW-0963">Cytoplasm</keyword>
<dbReference type="GeneTree" id="ENSGT00390000016453"/>
<dbReference type="Ensembl" id="ENSANAT00000041259.1">
    <property type="protein sequence ID" value="ENSANAP00000023351.1"/>
    <property type="gene ID" value="ENSANAG00000029430.1"/>
</dbReference>
<dbReference type="GO" id="GO:0019901">
    <property type="term" value="F:protein kinase binding"/>
    <property type="evidence" value="ECO:0007669"/>
    <property type="project" value="Ensembl"/>
</dbReference>
<organism evidence="18 19">
    <name type="scientific">Aotus nancymaae</name>
    <name type="common">Ma's night monkey</name>
    <dbReference type="NCBI Taxonomy" id="37293"/>
    <lineage>
        <taxon>Eukaryota</taxon>
        <taxon>Metazoa</taxon>
        <taxon>Chordata</taxon>
        <taxon>Craniata</taxon>
        <taxon>Vertebrata</taxon>
        <taxon>Euteleostomi</taxon>
        <taxon>Mammalia</taxon>
        <taxon>Eutheria</taxon>
        <taxon>Euarchontoglires</taxon>
        <taxon>Primates</taxon>
        <taxon>Haplorrhini</taxon>
        <taxon>Platyrrhini</taxon>
        <taxon>Aotidae</taxon>
        <taxon>Aotus</taxon>
    </lineage>
</organism>
<evidence type="ECO:0000313" key="18">
    <source>
        <dbReference type="Ensembl" id="ENSANAP00000023351.1"/>
    </source>
</evidence>
<dbReference type="PANTHER" id="PTHR44329:SF298">
    <property type="entry name" value="MIXED LINEAGE KINASE DOMAIN-LIKE PROTEIN"/>
    <property type="match status" value="1"/>
</dbReference>
<dbReference type="OrthoDB" id="4062651at2759"/>
<keyword evidence="6" id="KW-0597">Phosphoprotein</keyword>
<gene>
    <name evidence="18" type="primary">MLKL</name>
</gene>
<dbReference type="GO" id="GO:0005829">
    <property type="term" value="C:cytosol"/>
    <property type="evidence" value="ECO:0007669"/>
    <property type="project" value="Ensembl"/>
</dbReference>
<dbReference type="GO" id="GO:0005634">
    <property type="term" value="C:nucleus"/>
    <property type="evidence" value="ECO:0007669"/>
    <property type="project" value="UniProtKB-SubCell"/>
</dbReference>
<keyword evidence="7" id="KW-1210">Necrosis</keyword>
<dbReference type="GeneID" id="105706878"/>
<evidence type="ECO:0000256" key="12">
    <source>
        <dbReference type="ARBA" id="ARBA00023242"/>
    </source>
</evidence>
<evidence type="ECO:0000256" key="7">
    <source>
        <dbReference type="ARBA" id="ARBA00022590"/>
    </source>
</evidence>
<reference evidence="18" key="1">
    <citation type="submission" date="2025-08" db="UniProtKB">
        <authorList>
            <consortium name="Ensembl"/>
        </authorList>
    </citation>
    <scope>IDENTIFICATION</scope>
</reference>
<dbReference type="AlphaFoldDB" id="A0A2K5DQV2"/>